<organism evidence="1 2">
    <name type="scientific">Anaerosolibacter carboniphilus</name>
    <dbReference type="NCBI Taxonomy" id="1417629"/>
    <lineage>
        <taxon>Bacteria</taxon>
        <taxon>Bacillati</taxon>
        <taxon>Bacillota</taxon>
        <taxon>Clostridia</taxon>
        <taxon>Peptostreptococcales</taxon>
        <taxon>Thermotaleaceae</taxon>
        <taxon>Anaerosolibacter</taxon>
    </lineage>
</organism>
<dbReference type="Proteomes" id="UP000579281">
    <property type="component" value="Unassembled WGS sequence"/>
</dbReference>
<accession>A0A841KL72</accession>
<gene>
    <name evidence="1" type="ORF">HNQ80_000266</name>
</gene>
<comment type="caution">
    <text evidence="1">The sequence shown here is derived from an EMBL/GenBank/DDBJ whole genome shotgun (WGS) entry which is preliminary data.</text>
</comment>
<evidence type="ECO:0000313" key="1">
    <source>
        <dbReference type="EMBL" id="MBB6214197.1"/>
    </source>
</evidence>
<name>A0A841KL72_9FIRM</name>
<reference evidence="1 2" key="1">
    <citation type="submission" date="2020-08" db="EMBL/GenBank/DDBJ databases">
        <title>Genomic Encyclopedia of Type Strains, Phase IV (KMG-IV): sequencing the most valuable type-strain genomes for metagenomic binning, comparative biology and taxonomic classification.</title>
        <authorList>
            <person name="Goeker M."/>
        </authorList>
    </citation>
    <scope>NUCLEOTIDE SEQUENCE [LARGE SCALE GENOMIC DNA]</scope>
    <source>
        <strain evidence="1 2">DSM 103526</strain>
    </source>
</reference>
<keyword evidence="2" id="KW-1185">Reference proteome</keyword>
<dbReference type="AlphaFoldDB" id="A0A841KL72"/>
<evidence type="ECO:0000313" key="2">
    <source>
        <dbReference type="Proteomes" id="UP000579281"/>
    </source>
</evidence>
<dbReference type="EMBL" id="JACHEN010000001">
    <property type="protein sequence ID" value="MBB6214197.1"/>
    <property type="molecule type" value="Genomic_DNA"/>
</dbReference>
<sequence length="44" mass="5360">MIDLKREWSKLNGASRLLFLYAFRNLLEERERNMKIFNLNDLST</sequence>
<proteinExistence type="predicted"/>
<protein>
    <submittedName>
        <fullName evidence="1">Uncharacterized protein</fullName>
    </submittedName>
</protein>